<name>A0A0L6VJ11_9BASI</name>
<keyword evidence="4" id="KW-1185">Reference proteome</keyword>
<feature type="compositionally biased region" description="Basic and acidic residues" evidence="1">
    <location>
        <begin position="679"/>
        <end position="691"/>
    </location>
</feature>
<keyword evidence="2" id="KW-0812">Transmembrane</keyword>
<dbReference type="VEuPathDB" id="FungiDB:VP01_1507g2"/>
<comment type="caution">
    <text evidence="3">The sequence shown here is derived from an EMBL/GenBank/DDBJ whole genome shotgun (WGS) entry which is preliminary data.</text>
</comment>
<dbReference type="Proteomes" id="UP000037035">
    <property type="component" value="Unassembled WGS sequence"/>
</dbReference>
<accession>A0A0L6VJ11</accession>
<gene>
    <name evidence="3" type="ORF">VP01_1507g2</name>
</gene>
<keyword evidence="2" id="KW-0472">Membrane</keyword>
<organism evidence="3 4">
    <name type="scientific">Puccinia sorghi</name>
    <dbReference type="NCBI Taxonomy" id="27349"/>
    <lineage>
        <taxon>Eukaryota</taxon>
        <taxon>Fungi</taxon>
        <taxon>Dikarya</taxon>
        <taxon>Basidiomycota</taxon>
        <taxon>Pucciniomycotina</taxon>
        <taxon>Pucciniomycetes</taxon>
        <taxon>Pucciniales</taxon>
        <taxon>Pucciniaceae</taxon>
        <taxon>Puccinia</taxon>
    </lineage>
</organism>
<protein>
    <submittedName>
        <fullName evidence="3">Uncharacterized protein</fullName>
    </submittedName>
</protein>
<sequence>MAEYIIILKLGCNQLDAPNNNLDDLPDPLTYRFFVVKKNVIPPCRLSCRQIILTNLISKWEEILEIHELYPHDFGILEGTILVHVRGVAALLPAPIRSDLFFVFSCGAGVIYLADRSLVGLANERHLAVLWEGMIPAWLLTFINACGQGCPVRTRIDMSINDRPGKRVCRGAGLPRPLPPISAEAPLLEILPRPPPPHLNLTPLYEMALWHGLSVQRPEEPSISPGGKQKPFGFGAGGAHNLEHVAKKKKKKARFKTKSNGSSSKGRALVHEWGLNNLLLPLPRFFHVDIGTRVFIPHTPKLIIHLIAHVCIAQTVSRFIYVCMQTYLSLWSTVIPSPCLNMCNVNVIASTPLNMFFLPRDLLSFESQQGIGPERIIFVLFDVEKRVGCNGLRPNSEITSVCARQRAMEKVKTARAQWRQEASCANAAGLMRSRSCSTRRQPKCENMGERSRSAMRRIRMGTGGSSGIRSMNITVGTAHFFSSPCLQPQDAAASPVRRARSRLSLPVCCVPQRPLLLPLLCCAIARTRPRADPCLTLHVHKLRALSLSRYNHFILLYITLFTFPFVLLLNPCSLLNCNSYSNSKKKTHWRSMAVKCFFFFSSIQQALQQTAIGMKSNCVPHRKKPESLFVATSKTEKQLLRRKESCPSPLPVTILHTYTIIISLICVQSPIPAIHECSKEKTNKEGEEESVKRKRKKKKNRPGLMLLREEVPLESPSLPRALMLEERVLLHARLLVDHFFFFLLINYYISFNFSSTCTPIHPSLPSLLTHTFLHPCPLSSRRLLPLTALARSRRCLCVCGCLCVFMLSVRAYIYIKTYLSPFPLLLVHLLQREHRLKKVPFSFCSYYYCCCVWCLGGPSSSSSSSSFLVLSCLVY</sequence>
<dbReference type="AlphaFoldDB" id="A0A0L6VJ11"/>
<feature type="transmembrane region" description="Helical" evidence="2">
    <location>
        <begin position="554"/>
        <end position="577"/>
    </location>
</feature>
<proteinExistence type="predicted"/>
<evidence type="ECO:0000313" key="3">
    <source>
        <dbReference type="EMBL" id="KNZ60738.1"/>
    </source>
</evidence>
<keyword evidence="2" id="KW-1133">Transmembrane helix</keyword>
<feature type="region of interest" description="Disordered" evidence="1">
    <location>
        <begin position="679"/>
        <end position="700"/>
    </location>
</feature>
<evidence type="ECO:0000313" key="4">
    <source>
        <dbReference type="Proteomes" id="UP000037035"/>
    </source>
</evidence>
<dbReference type="EMBL" id="LAVV01005642">
    <property type="protein sequence ID" value="KNZ60738.1"/>
    <property type="molecule type" value="Genomic_DNA"/>
</dbReference>
<evidence type="ECO:0000256" key="2">
    <source>
        <dbReference type="SAM" id="Phobius"/>
    </source>
</evidence>
<evidence type="ECO:0000256" key="1">
    <source>
        <dbReference type="SAM" id="MobiDB-lite"/>
    </source>
</evidence>
<reference evidence="3 4" key="1">
    <citation type="submission" date="2015-08" db="EMBL/GenBank/DDBJ databases">
        <title>Next Generation Sequencing and Analysis of the Genome of Puccinia sorghi L Schw, the Causal Agent of Maize Common Rust.</title>
        <authorList>
            <person name="Rochi L."/>
            <person name="Burguener G."/>
            <person name="Darino M."/>
            <person name="Turjanski A."/>
            <person name="Kreff E."/>
            <person name="Dieguez M.J."/>
            <person name="Sacco F."/>
        </authorList>
    </citation>
    <scope>NUCLEOTIDE SEQUENCE [LARGE SCALE GENOMIC DNA]</scope>
    <source>
        <strain evidence="3 4">RO10H11247</strain>
    </source>
</reference>